<dbReference type="GO" id="GO:0005886">
    <property type="term" value="C:plasma membrane"/>
    <property type="evidence" value="ECO:0007669"/>
    <property type="project" value="UniProtKB-SubCell"/>
</dbReference>
<keyword evidence="3 6" id="KW-0812">Transmembrane</keyword>
<dbReference type="InterPro" id="IPR001123">
    <property type="entry name" value="LeuE-type"/>
</dbReference>
<feature type="transmembrane region" description="Helical" evidence="6">
    <location>
        <begin position="187"/>
        <end position="211"/>
    </location>
</feature>
<dbReference type="PANTHER" id="PTHR30086">
    <property type="entry name" value="ARGININE EXPORTER PROTEIN ARGO"/>
    <property type="match status" value="1"/>
</dbReference>
<organism evidence="7 8">
    <name type="scientific">Marinomonas fungiae</name>
    <dbReference type="NCBI Taxonomy" id="1137284"/>
    <lineage>
        <taxon>Bacteria</taxon>
        <taxon>Pseudomonadati</taxon>
        <taxon>Pseudomonadota</taxon>
        <taxon>Gammaproteobacteria</taxon>
        <taxon>Oceanospirillales</taxon>
        <taxon>Oceanospirillaceae</taxon>
        <taxon>Marinomonas</taxon>
    </lineage>
</organism>
<keyword evidence="2" id="KW-1003">Cell membrane</keyword>
<dbReference type="OrthoDB" id="9804822at2"/>
<evidence type="ECO:0000256" key="5">
    <source>
        <dbReference type="ARBA" id="ARBA00023136"/>
    </source>
</evidence>
<accession>A0A0K6IN44</accession>
<evidence type="ECO:0000313" key="8">
    <source>
        <dbReference type="Proteomes" id="UP000182769"/>
    </source>
</evidence>
<evidence type="ECO:0000256" key="2">
    <source>
        <dbReference type="ARBA" id="ARBA00022475"/>
    </source>
</evidence>
<sequence>MNEAHILLTLAAVHFVALMSPGPDFALVVQNAARFGRQTGFYIALGLSLSILLHAVLSITGVSYLIQQHPLIFMLLQTAGGTYLLYLGVGALRATCLNWQQSATPLTAGVLLTNKRQAFTKGFLTNLLNPKALVFFASLMSSLIPISMSWSGKGVALMVIWSLSLFWFASLAWLLTRPNLQRKMLNAGRYIDLLCGVFFSLLGGFILWQVLAG</sequence>
<dbReference type="EMBL" id="CYHG01000007">
    <property type="protein sequence ID" value="CUB04511.1"/>
    <property type="molecule type" value="Genomic_DNA"/>
</dbReference>
<dbReference type="PANTHER" id="PTHR30086:SF17">
    <property type="entry name" value="LYSE FAMILY TRANSLOCATOR"/>
    <property type="match status" value="1"/>
</dbReference>
<dbReference type="RefSeq" id="WP_055463457.1">
    <property type="nucleotide sequence ID" value="NZ_CYHG01000007.1"/>
</dbReference>
<feature type="transmembrane region" description="Helical" evidence="6">
    <location>
        <begin position="132"/>
        <end position="150"/>
    </location>
</feature>
<evidence type="ECO:0000256" key="1">
    <source>
        <dbReference type="ARBA" id="ARBA00004651"/>
    </source>
</evidence>
<dbReference type="GO" id="GO:0015171">
    <property type="term" value="F:amino acid transmembrane transporter activity"/>
    <property type="evidence" value="ECO:0007669"/>
    <property type="project" value="TreeGrafter"/>
</dbReference>
<proteinExistence type="predicted"/>
<dbReference type="STRING" id="1137284.GCA_001418205_02380"/>
<dbReference type="AlphaFoldDB" id="A0A0K6IN44"/>
<reference evidence="8" key="1">
    <citation type="submission" date="2015-08" db="EMBL/GenBank/DDBJ databases">
        <authorList>
            <person name="Varghese N."/>
        </authorList>
    </citation>
    <scope>NUCLEOTIDE SEQUENCE [LARGE SCALE GENOMIC DNA]</scope>
    <source>
        <strain evidence="8">JCM 18476</strain>
    </source>
</reference>
<keyword evidence="8" id="KW-1185">Reference proteome</keyword>
<evidence type="ECO:0000256" key="6">
    <source>
        <dbReference type="SAM" id="Phobius"/>
    </source>
</evidence>
<evidence type="ECO:0000256" key="3">
    <source>
        <dbReference type="ARBA" id="ARBA00022692"/>
    </source>
</evidence>
<dbReference type="Pfam" id="PF01810">
    <property type="entry name" value="LysE"/>
    <property type="match status" value="1"/>
</dbReference>
<evidence type="ECO:0000313" key="7">
    <source>
        <dbReference type="EMBL" id="CUB04511.1"/>
    </source>
</evidence>
<dbReference type="PIRSF" id="PIRSF006324">
    <property type="entry name" value="LeuE"/>
    <property type="match status" value="1"/>
</dbReference>
<evidence type="ECO:0000256" key="4">
    <source>
        <dbReference type="ARBA" id="ARBA00022989"/>
    </source>
</evidence>
<feature type="transmembrane region" description="Helical" evidence="6">
    <location>
        <begin position="156"/>
        <end position="175"/>
    </location>
</feature>
<name>A0A0K6IN44_9GAMM</name>
<protein>
    <submittedName>
        <fullName evidence="7">Threonine/homoserine/homoserine lactone efflux protein</fullName>
    </submittedName>
</protein>
<comment type="subcellular location">
    <subcellularLocation>
        <location evidence="1">Cell membrane</location>
        <topology evidence="1">Multi-pass membrane protein</topology>
    </subcellularLocation>
</comment>
<keyword evidence="5 6" id="KW-0472">Membrane</keyword>
<feature type="transmembrane region" description="Helical" evidence="6">
    <location>
        <begin position="42"/>
        <end position="66"/>
    </location>
</feature>
<gene>
    <name evidence="7" type="ORF">Ga0061065_10784</name>
</gene>
<keyword evidence="4 6" id="KW-1133">Transmembrane helix</keyword>
<dbReference type="Proteomes" id="UP000182769">
    <property type="component" value="Unassembled WGS sequence"/>
</dbReference>